<reference evidence="2 3" key="1">
    <citation type="submission" date="2018-04" db="EMBL/GenBank/DDBJ databases">
        <title>WGS assembly of Panicum hallii var. hallii HAL2.</title>
        <authorList>
            <person name="Lovell J."/>
            <person name="Jenkins J."/>
            <person name="Lowry D."/>
            <person name="Mamidi S."/>
            <person name="Sreedasyam A."/>
            <person name="Weng X."/>
            <person name="Barry K."/>
            <person name="Bonette J."/>
            <person name="Campitelli B."/>
            <person name="Daum C."/>
            <person name="Gordon S."/>
            <person name="Gould B."/>
            <person name="Lipzen A."/>
            <person name="MacQueen A."/>
            <person name="Palacio-Mejia J."/>
            <person name="Plott C."/>
            <person name="Shakirov E."/>
            <person name="Shu S."/>
            <person name="Yoshinaga Y."/>
            <person name="Zane M."/>
            <person name="Rokhsar D."/>
            <person name="Grimwood J."/>
            <person name="Schmutz J."/>
            <person name="Juenger T."/>
        </authorList>
    </citation>
    <scope>NUCLEOTIDE SEQUENCE [LARGE SCALE GENOMIC DNA]</scope>
    <source>
        <strain evidence="3">cv. HAL2</strain>
    </source>
</reference>
<dbReference type="InterPro" id="IPR046533">
    <property type="entry name" value="DUF6598"/>
</dbReference>
<dbReference type="Pfam" id="PF20241">
    <property type="entry name" value="DUF6598"/>
    <property type="match status" value="1"/>
</dbReference>
<dbReference type="PANTHER" id="PTHR33065:SF153">
    <property type="entry name" value="DUF6598 DOMAIN-CONTAINING PROTEIN"/>
    <property type="match status" value="1"/>
</dbReference>
<evidence type="ECO:0000259" key="1">
    <source>
        <dbReference type="Pfam" id="PF20241"/>
    </source>
</evidence>
<protein>
    <recommendedName>
        <fullName evidence="1">DUF6598 domain-containing protein</fullName>
    </recommendedName>
</protein>
<keyword evidence="3" id="KW-1185">Reference proteome</keyword>
<dbReference type="PANTHER" id="PTHR33065">
    <property type="entry name" value="OS07G0486400 PROTEIN"/>
    <property type="match status" value="1"/>
</dbReference>
<evidence type="ECO:0000313" key="3">
    <source>
        <dbReference type="Proteomes" id="UP000244336"/>
    </source>
</evidence>
<dbReference type="Proteomes" id="UP000244336">
    <property type="component" value="Chromosome 2"/>
</dbReference>
<dbReference type="OrthoDB" id="687733at2759"/>
<evidence type="ECO:0000313" key="2">
    <source>
        <dbReference type="EMBL" id="PUZ73170.1"/>
    </source>
</evidence>
<organism evidence="2 3">
    <name type="scientific">Panicum hallii var. hallii</name>
    <dbReference type="NCBI Taxonomy" id="1504633"/>
    <lineage>
        <taxon>Eukaryota</taxon>
        <taxon>Viridiplantae</taxon>
        <taxon>Streptophyta</taxon>
        <taxon>Embryophyta</taxon>
        <taxon>Tracheophyta</taxon>
        <taxon>Spermatophyta</taxon>
        <taxon>Magnoliopsida</taxon>
        <taxon>Liliopsida</taxon>
        <taxon>Poales</taxon>
        <taxon>Poaceae</taxon>
        <taxon>PACMAD clade</taxon>
        <taxon>Panicoideae</taxon>
        <taxon>Panicodae</taxon>
        <taxon>Paniceae</taxon>
        <taxon>Panicinae</taxon>
        <taxon>Panicum</taxon>
        <taxon>Panicum sect. Panicum</taxon>
    </lineage>
</organism>
<proteinExistence type="predicted"/>
<sequence length="167" mass="18249">MITLCRIFVLKLQHRTTPAPEAANVYGSMLALALTAQRNLCVIKGATESEDEHLSFLVAPLRCYAIMFSHLFSRSYTSKLSTLEFRLGHIAFSVEATILARLVHGSWPDCYRGLFAAFTTAFTDRSPMPVGNTLSTGTGTGGERLPVAGDGRIELSRRVVSVQGRGR</sequence>
<gene>
    <name evidence="2" type="ORF">GQ55_2G453400</name>
</gene>
<feature type="domain" description="DUF6598" evidence="1">
    <location>
        <begin position="38"/>
        <end position="164"/>
    </location>
</feature>
<dbReference type="AlphaFoldDB" id="A0A2T7EZB5"/>
<name>A0A2T7EZB5_9POAL</name>
<accession>A0A2T7EZB5</accession>
<dbReference type="Gramene" id="PUZ73170">
    <property type="protein sequence ID" value="PUZ73170"/>
    <property type="gene ID" value="GQ55_2G453400"/>
</dbReference>
<dbReference type="EMBL" id="CM009750">
    <property type="protein sequence ID" value="PUZ73170.1"/>
    <property type="molecule type" value="Genomic_DNA"/>
</dbReference>